<keyword evidence="3 8" id="KW-0132">Cell division</keyword>
<evidence type="ECO:0000256" key="2">
    <source>
        <dbReference type="ARBA" id="ARBA00022475"/>
    </source>
</evidence>
<evidence type="ECO:0000256" key="3">
    <source>
        <dbReference type="ARBA" id="ARBA00022618"/>
    </source>
</evidence>
<keyword evidence="4" id="KW-0812">Transmembrane</keyword>
<reference evidence="9" key="1">
    <citation type="submission" date="2018-01" db="EMBL/GenBank/DDBJ databases">
        <authorList>
            <person name="Li J."/>
        </authorList>
    </citation>
    <scope>NUCLEOTIDE SEQUENCE [LARGE SCALE GENOMIC DNA]</scope>
    <source>
        <strain evidence="9">2184</strain>
    </source>
</reference>
<evidence type="ECO:0000256" key="7">
    <source>
        <dbReference type="ARBA" id="ARBA00023306"/>
    </source>
</evidence>
<proteinExistence type="predicted"/>
<dbReference type="PROSITE" id="PS51779">
    <property type="entry name" value="POTRA"/>
    <property type="match status" value="1"/>
</dbReference>
<accession>A0A2S0WFB2</accession>
<evidence type="ECO:0000256" key="1">
    <source>
        <dbReference type="ARBA" id="ARBA00004370"/>
    </source>
</evidence>
<dbReference type="InterPro" id="IPR050487">
    <property type="entry name" value="FtsQ_DivIB"/>
</dbReference>
<dbReference type="AlphaFoldDB" id="A0A2S0WFB2"/>
<evidence type="ECO:0000313" key="9">
    <source>
        <dbReference type="Proteomes" id="UP000244754"/>
    </source>
</evidence>
<dbReference type="OrthoDB" id="9790760at2"/>
<keyword evidence="6" id="KW-0472">Membrane</keyword>
<keyword evidence="2" id="KW-1003">Cell membrane</keyword>
<dbReference type="GO" id="GO:0005886">
    <property type="term" value="C:plasma membrane"/>
    <property type="evidence" value="ECO:0007669"/>
    <property type="project" value="TreeGrafter"/>
</dbReference>
<evidence type="ECO:0000313" key="8">
    <source>
        <dbReference type="EMBL" id="AWB84352.1"/>
    </source>
</evidence>
<keyword evidence="7" id="KW-0131">Cell cycle</keyword>
<organism evidence="8 9">
    <name type="scientific">Corynebacterium liangguodongii</name>
    <dbReference type="NCBI Taxonomy" id="2079535"/>
    <lineage>
        <taxon>Bacteria</taxon>
        <taxon>Bacillati</taxon>
        <taxon>Actinomycetota</taxon>
        <taxon>Actinomycetes</taxon>
        <taxon>Mycobacteriales</taxon>
        <taxon>Corynebacteriaceae</taxon>
        <taxon>Corynebacterium</taxon>
    </lineage>
</organism>
<comment type="subcellular location">
    <subcellularLocation>
        <location evidence="1">Membrane</location>
    </subcellularLocation>
</comment>
<dbReference type="Proteomes" id="UP000244754">
    <property type="component" value="Chromosome"/>
</dbReference>
<name>A0A2S0WFB2_9CORY</name>
<evidence type="ECO:0000256" key="4">
    <source>
        <dbReference type="ARBA" id="ARBA00022692"/>
    </source>
</evidence>
<evidence type="ECO:0000256" key="6">
    <source>
        <dbReference type="ARBA" id="ARBA00023136"/>
    </source>
</evidence>
<dbReference type="KEGG" id="clia:C3E79_07535"/>
<dbReference type="Pfam" id="PF08478">
    <property type="entry name" value="POTRA_1"/>
    <property type="match status" value="1"/>
</dbReference>
<protein>
    <submittedName>
        <fullName evidence="8">Cell division protein</fullName>
    </submittedName>
</protein>
<dbReference type="RefSeq" id="WP_108404361.1">
    <property type="nucleotide sequence ID" value="NZ_CP026948.1"/>
</dbReference>
<dbReference type="PANTHER" id="PTHR37820">
    <property type="entry name" value="CELL DIVISION PROTEIN DIVIB"/>
    <property type="match status" value="1"/>
</dbReference>
<sequence>MGTRLKKHRGIITAVLVALGLCAVAAVVLPRTQVFAVQEVRVEGASQLAPEEVAAATGIAVGTPMGKVDTHAAAVGVAGLPWVKTVTVSRSWPRAVDVAVEENVAVAYTKSGDGEHLINAEGREFVTAPAPPGALEITGAAAKDPAVVEDAVGVVASISGKAREAATQIEARSPYMFVVRLADGRTVIWGAAEDNANKALALEAVLSREGREFNISDPQQIAVRP</sequence>
<dbReference type="EMBL" id="CP026948">
    <property type="protein sequence ID" value="AWB84352.1"/>
    <property type="molecule type" value="Genomic_DNA"/>
</dbReference>
<dbReference type="InterPro" id="IPR013685">
    <property type="entry name" value="POTRA_FtsQ_type"/>
</dbReference>
<gene>
    <name evidence="8" type="ORF">C3E79_07535</name>
</gene>
<dbReference type="Gene3D" id="3.10.20.310">
    <property type="entry name" value="membrane protein fhac"/>
    <property type="match status" value="1"/>
</dbReference>
<keyword evidence="5" id="KW-1133">Transmembrane helix</keyword>
<dbReference type="PANTHER" id="PTHR37820:SF1">
    <property type="entry name" value="CELL DIVISION PROTEIN FTSQ"/>
    <property type="match status" value="1"/>
</dbReference>
<dbReference type="InterPro" id="IPR034746">
    <property type="entry name" value="POTRA"/>
</dbReference>
<evidence type="ECO:0000256" key="5">
    <source>
        <dbReference type="ARBA" id="ARBA00022989"/>
    </source>
</evidence>
<dbReference type="Pfam" id="PF03799">
    <property type="entry name" value="FtsQ_DivIB_C"/>
    <property type="match status" value="1"/>
</dbReference>
<dbReference type="GO" id="GO:0051301">
    <property type="term" value="P:cell division"/>
    <property type="evidence" value="ECO:0007669"/>
    <property type="project" value="UniProtKB-KW"/>
</dbReference>
<dbReference type="InterPro" id="IPR005548">
    <property type="entry name" value="Cell_div_FtsQ/DivIB_C"/>
</dbReference>
<keyword evidence="9" id="KW-1185">Reference proteome</keyword>